<evidence type="ECO:0000313" key="2">
    <source>
        <dbReference type="EMBL" id="TWU37929.1"/>
    </source>
</evidence>
<dbReference type="Proteomes" id="UP000315471">
    <property type="component" value="Unassembled WGS sequence"/>
</dbReference>
<dbReference type="EMBL" id="SJPY01000007">
    <property type="protein sequence ID" value="TWU37929.1"/>
    <property type="molecule type" value="Genomic_DNA"/>
</dbReference>
<accession>A0A5C6DT50</accession>
<gene>
    <name evidence="2" type="ORF">Q31b_47180</name>
</gene>
<comment type="caution">
    <text evidence="2">The sequence shown here is derived from an EMBL/GenBank/DDBJ whole genome shotgun (WGS) entry which is preliminary data.</text>
</comment>
<reference evidence="2 3" key="1">
    <citation type="submission" date="2019-02" db="EMBL/GenBank/DDBJ databases">
        <title>Deep-cultivation of Planctomycetes and their phenomic and genomic characterization uncovers novel biology.</title>
        <authorList>
            <person name="Wiegand S."/>
            <person name="Jogler M."/>
            <person name="Boedeker C."/>
            <person name="Pinto D."/>
            <person name="Vollmers J."/>
            <person name="Rivas-Marin E."/>
            <person name="Kohn T."/>
            <person name="Peeters S.H."/>
            <person name="Heuer A."/>
            <person name="Rast P."/>
            <person name="Oberbeckmann S."/>
            <person name="Bunk B."/>
            <person name="Jeske O."/>
            <person name="Meyerdierks A."/>
            <person name="Storesund J.E."/>
            <person name="Kallscheuer N."/>
            <person name="Luecker S."/>
            <person name="Lage O.M."/>
            <person name="Pohl T."/>
            <person name="Merkel B.J."/>
            <person name="Hornburger P."/>
            <person name="Mueller R.-W."/>
            <person name="Bruemmer F."/>
            <person name="Labrenz M."/>
            <person name="Spormann A.M."/>
            <person name="Op Den Camp H."/>
            <person name="Overmann J."/>
            <person name="Amann R."/>
            <person name="Jetten M.S.M."/>
            <person name="Mascher T."/>
            <person name="Medema M.H."/>
            <person name="Devos D.P."/>
            <person name="Kaster A.-K."/>
            <person name="Ovreas L."/>
            <person name="Rohde M."/>
            <person name="Galperin M.Y."/>
            <person name="Jogler C."/>
        </authorList>
    </citation>
    <scope>NUCLEOTIDE SEQUENCE [LARGE SCALE GENOMIC DNA]</scope>
    <source>
        <strain evidence="2 3">Q31b</strain>
    </source>
</reference>
<proteinExistence type="predicted"/>
<dbReference type="Pfam" id="PF14267">
    <property type="entry name" value="DUF4357"/>
    <property type="match status" value="1"/>
</dbReference>
<organism evidence="2 3">
    <name type="scientific">Novipirellula aureliae</name>
    <dbReference type="NCBI Taxonomy" id="2527966"/>
    <lineage>
        <taxon>Bacteria</taxon>
        <taxon>Pseudomonadati</taxon>
        <taxon>Planctomycetota</taxon>
        <taxon>Planctomycetia</taxon>
        <taxon>Pirellulales</taxon>
        <taxon>Pirellulaceae</taxon>
        <taxon>Novipirellula</taxon>
    </lineage>
</organism>
<name>A0A5C6DT50_9BACT</name>
<evidence type="ECO:0000313" key="3">
    <source>
        <dbReference type="Proteomes" id="UP000315471"/>
    </source>
</evidence>
<dbReference type="InterPro" id="IPR025579">
    <property type="entry name" value="DUF4357"/>
</dbReference>
<keyword evidence="3" id="KW-1185">Reference proteome</keyword>
<dbReference type="OrthoDB" id="2656488at2"/>
<feature type="domain" description="DUF4357" evidence="1">
    <location>
        <begin position="29"/>
        <end position="82"/>
    </location>
</feature>
<evidence type="ECO:0000259" key="1">
    <source>
        <dbReference type="Pfam" id="PF14267"/>
    </source>
</evidence>
<dbReference type="AlphaFoldDB" id="A0A5C6DT50"/>
<protein>
    <recommendedName>
        <fullName evidence="1">DUF4357 domain-containing protein</fullName>
    </recommendedName>
</protein>
<sequence>MEDGFVVLAGSKARMEVAPSGASLVNPQREKLLSAGIIEERDGDYYFTQDYLFNAPSTAAAFVLGRNANGWVEWKDKNDATLSELHRDTITTDEDA</sequence>